<evidence type="ECO:0000313" key="6">
    <source>
        <dbReference type="Proteomes" id="UP000055611"/>
    </source>
</evidence>
<evidence type="ECO:0000313" key="4">
    <source>
        <dbReference type="EMBL" id="AMK11648.1"/>
    </source>
</evidence>
<evidence type="ECO:0000256" key="1">
    <source>
        <dbReference type="ARBA" id="ARBA00009091"/>
    </source>
</evidence>
<dbReference type="PANTHER" id="PTHR35089">
    <property type="entry name" value="CHAPERONE PROTEIN SKP"/>
    <property type="match status" value="1"/>
</dbReference>
<dbReference type="SUPFAM" id="SSF111384">
    <property type="entry name" value="OmpH-like"/>
    <property type="match status" value="1"/>
</dbReference>
<protein>
    <submittedName>
        <fullName evidence="5">Periplasmic chaperone for outer membrane proteins Skp</fullName>
    </submittedName>
</protein>
<proteinExistence type="inferred from homology"/>
<feature type="signal peptide" evidence="3">
    <location>
        <begin position="1"/>
        <end position="21"/>
    </location>
</feature>
<keyword evidence="6" id="KW-1185">Reference proteome</keyword>
<sequence>MKKICLFAVCFVFLFQAVAFAETKIAVFNTKQIVQDSDYGKEVRGKLDAKFTARGDQLKKEREDLEKLKMQIDSKAFDGKTLQDKVTELRRRGRDWNEDFSAYQKAIQAEQNELGKPVLKTLEKVIMDYCSANGYTIAFDKQTPGLAYIADGLDITEVLIKELNKAKKAGK</sequence>
<organism evidence="5 7">
    <name type="scientific">Pseudodesulfovibrio indicus</name>
    <dbReference type="NCBI Taxonomy" id="1716143"/>
    <lineage>
        <taxon>Bacteria</taxon>
        <taxon>Pseudomonadati</taxon>
        <taxon>Thermodesulfobacteriota</taxon>
        <taxon>Desulfovibrionia</taxon>
        <taxon>Desulfovibrionales</taxon>
        <taxon>Desulfovibrionaceae</taxon>
    </lineage>
</organism>
<dbReference type="GO" id="GO:0005829">
    <property type="term" value="C:cytosol"/>
    <property type="evidence" value="ECO:0007669"/>
    <property type="project" value="TreeGrafter"/>
</dbReference>
<evidence type="ECO:0000256" key="3">
    <source>
        <dbReference type="SAM" id="SignalP"/>
    </source>
</evidence>
<gene>
    <name evidence="4" type="ORF">AWY79_11250</name>
    <name evidence="5" type="ORF">EDC59_103366</name>
</gene>
<evidence type="ECO:0000256" key="2">
    <source>
        <dbReference type="ARBA" id="ARBA00022729"/>
    </source>
</evidence>
<dbReference type="Pfam" id="PF03938">
    <property type="entry name" value="OmpH"/>
    <property type="match status" value="1"/>
</dbReference>
<dbReference type="OrthoDB" id="5432254at2"/>
<feature type="chain" id="PRO_5044548199" evidence="3">
    <location>
        <begin position="22"/>
        <end position="171"/>
    </location>
</feature>
<name>A0A126QPL5_9BACT</name>
<reference evidence="4 6" key="1">
    <citation type="journal article" date="2016" name="Front. Microbiol.">
        <title>Genome Sequence of the Piezophilic, Mesophilic Sulfate-Reducing Bacterium Desulfovibrio indicus J2T.</title>
        <authorList>
            <person name="Cao J."/>
            <person name="Maignien L."/>
            <person name="Shao Z."/>
            <person name="Alain K."/>
            <person name="Jebbar M."/>
        </authorList>
    </citation>
    <scope>NUCLEOTIDE SEQUENCE [LARGE SCALE GENOMIC DNA]</scope>
    <source>
        <strain evidence="4 6">J2</strain>
    </source>
</reference>
<dbReference type="Proteomes" id="UP000055611">
    <property type="component" value="Chromosome"/>
</dbReference>
<dbReference type="Gene3D" id="3.30.910.20">
    <property type="entry name" value="Skp domain"/>
    <property type="match status" value="1"/>
</dbReference>
<dbReference type="EMBL" id="SOBK01000003">
    <property type="protein sequence ID" value="TDT90060.1"/>
    <property type="molecule type" value="Genomic_DNA"/>
</dbReference>
<comment type="similarity">
    <text evidence="1">Belongs to the Skp family.</text>
</comment>
<keyword evidence="2 3" id="KW-0732">Signal</keyword>
<dbReference type="Proteomes" id="UP000295506">
    <property type="component" value="Unassembled WGS sequence"/>
</dbReference>
<dbReference type="KEGG" id="dej:AWY79_11250"/>
<dbReference type="PANTHER" id="PTHR35089:SF1">
    <property type="entry name" value="CHAPERONE PROTEIN SKP"/>
    <property type="match status" value="1"/>
</dbReference>
<evidence type="ECO:0000313" key="5">
    <source>
        <dbReference type="EMBL" id="TDT90060.1"/>
    </source>
</evidence>
<dbReference type="AlphaFoldDB" id="A0A126QPL5"/>
<dbReference type="InterPro" id="IPR024930">
    <property type="entry name" value="Skp_dom_sf"/>
</dbReference>
<dbReference type="GO" id="GO:0051082">
    <property type="term" value="F:unfolded protein binding"/>
    <property type="evidence" value="ECO:0007669"/>
    <property type="project" value="InterPro"/>
</dbReference>
<accession>A0A126QPL5</accession>
<dbReference type="EMBL" id="CP014206">
    <property type="protein sequence ID" value="AMK11648.1"/>
    <property type="molecule type" value="Genomic_DNA"/>
</dbReference>
<evidence type="ECO:0000313" key="7">
    <source>
        <dbReference type="Proteomes" id="UP000295506"/>
    </source>
</evidence>
<dbReference type="InterPro" id="IPR005632">
    <property type="entry name" value="Chaperone_Skp"/>
</dbReference>
<dbReference type="GO" id="GO:0050821">
    <property type="term" value="P:protein stabilization"/>
    <property type="evidence" value="ECO:0007669"/>
    <property type="project" value="TreeGrafter"/>
</dbReference>
<dbReference type="SMART" id="SM00935">
    <property type="entry name" value="OmpH"/>
    <property type="match status" value="1"/>
</dbReference>
<dbReference type="RefSeq" id="WP_066803755.1">
    <property type="nucleotide sequence ID" value="NZ_CP014206.1"/>
</dbReference>
<reference evidence="5 7" key="2">
    <citation type="submission" date="2019-03" db="EMBL/GenBank/DDBJ databases">
        <title>Genomic Encyclopedia of Type Strains, Phase IV (KMG-IV): sequencing the most valuable type-strain genomes for metagenomic binning, comparative biology and taxonomic classification.</title>
        <authorList>
            <person name="Goeker M."/>
        </authorList>
    </citation>
    <scope>NUCLEOTIDE SEQUENCE [LARGE SCALE GENOMIC DNA]</scope>
    <source>
        <strain evidence="5 7">DSM 101483</strain>
    </source>
</reference>